<keyword evidence="2" id="KW-1185">Reference proteome</keyword>
<proteinExistence type="predicted"/>
<dbReference type="Proteomes" id="UP000717328">
    <property type="component" value="Unassembled WGS sequence"/>
</dbReference>
<accession>A0A9P7FTR4</accession>
<reference evidence="1" key="2">
    <citation type="submission" date="2021-10" db="EMBL/GenBank/DDBJ databases">
        <title>Phylogenomics reveals ancestral predisposition of the termite-cultivated fungus Termitomyces towards a domesticated lifestyle.</title>
        <authorList>
            <person name="Auxier B."/>
            <person name="Grum-Grzhimaylo A."/>
            <person name="Cardenas M.E."/>
            <person name="Lodge J.D."/>
            <person name="Laessoe T."/>
            <person name="Pedersen O."/>
            <person name="Smith M.E."/>
            <person name="Kuyper T.W."/>
            <person name="Franco-Molano E.A."/>
            <person name="Baroni T.J."/>
            <person name="Aanen D.K."/>
        </authorList>
    </citation>
    <scope>NUCLEOTIDE SEQUENCE</scope>
    <source>
        <strain evidence="1">D49</strain>
    </source>
</reference>
<dbReference type="AlphaFoldDB" id="A0A9P7FTR4"/>
<comment type="caution">
    <text evidence="1">The sequence shown here is derived from an EMBL/GenBank/DDBJ whole genome shotgun (WGS) entry which is preliminary data.</text>
</comment>
<organism evidence="1 2">
    <name type="scientific">Sphagnurus paluster</name>
    <dbReference type="NCBI Taxonomy" id="117069"/>
    <lineage>
        <taxon>Eukaryota</taxon>
        <taxon>Fungi</taxon>
        <taxon>Dikarya</taxon>
        <taxon>Basidiomycota</taxon>
        <taxon>Agaricomycotina</taxon>
        <taxon>Agaricomycetes</taxon>
        <taxon>Agaricomycetidae</taxon>
        <taxon>Agaricales</taxon>
        <taxon>Tricholomatineae</taxon>
        <taxon>Lyophyllaceae</taxon>
        <taxon>Sphagnurus</taxon>
    </lineage>
</organism>
<evidence type="ECO:0000313" key="2">
    <source>
        <dbReference type="Proteomes" id="UP000717328"/>
    </source>
</evidence>
<reference evidence="1" key="1">
    <citation type="submission" date="2021-02" db="EMBL/GenBank/DDBJ databases">
        <authorList>
            <person name="Nieuwenhuis M."/>
            <person name="Van De Peppel L.J.J."/>
        </authorList>
    </citation>
    <scope>NUCLEOTIDE SEQUENCE</scope>
    <source>
        <strain evidence="1">D49</strain>
    </source>
</reference>
<evidence type="ECO:0000313" key="1">
    <source>
        <dbReference type="EMBL" id="KAG5638199.1"/>
    </source>
</evidence>
<dbReference type="EMBL" id="JABCKI010005775">
    <property type="protein sequence ID" value="KAG5638199.1"/>
    <property type="molecule type" value="Genomic_DNA"/>
</dbReference>
<sequence length="104" mass="11656">MSAAAIDPISTTPTPPPSMLLLFLSRFLEWLHVQPQQHLSWSNASSPRSSAEEFVLPLSASAQKTSFGDEVHREPPRAHSWRGFLAVSRFRVFNIVIDADNTRL</sequence>
<protein>
    <submittedName>
        <fullName evidence="1">Uncharacterized protein</fullName>
    </submittedName>
</protein>
<dbReference type="OrthoDB" id="3364966at2759"/>
<name>A0A9P7FTR4_9AGAR</name>
<gene>
    <name evidence="1" type="ORF">H0H81_001296</name>
</gene>